<evidence type="ECO:0000313" key="2">
    <source>
        <dbReference type="EMBL" id="AIL45707.1"/>
    </source>
</evidence>
<dbReference type="STRING" id="1338011.BD94_1932"/>
<evidence type="ECO:0000313" key="3">
    <source>
        <dbReference type="Proteomes" id="UP000028933"/>
    </source>
</evidence>
<reference evidence="2" key="1">
    <citation type="journal article" date="2013" name="Lancet">
        <title>First case of E anophelis outbreak in an intensive-care unit.</title>
        <authorList>
            <person name="Teo J."/>
            <person name="Tan S.Y."/>
            <person name="Tay M."/>
            <person name="Ding Y."/>
            <person name="Kjelleberg S."/>
            <person name="Givskov M."/>
            <person name="Lin R.T."/>
            <person name="Yang L."/>
        </authorList>
    </citation>
    <scope>NUCLEOTIDE SEQUENCE [LARGE SCALE GENOMIC DNA]</scope>
    <source>
        <strain evidence="2">NUHP1</strain>
    </source>
</reference>
<accession>A0A077EDW7</accession>
<organism evidence="2 3">
    <name type="scientific">Elizabethkingia anophelis NUHP1</name>
    <dbReference type="NCBI Taxonomy" id="1338011"/>
    <lineage>
        <taxon>Bacteria</taxon>
        <taxon>Pseudomonadati</taxon>
        <taxon>Bacteroidota</taxon>
        <taxon>Flavobacteriia</taxon>
        <taxon>Flavobacteriales</taxon>
        <taxon>Weeksellaceae</taxon>
        <taxon>Elizabethkingia</taxon>
    </lineage>
</organism>
<feature type="transmembrane region" description="Helical" evidence="1">
    <location>
        <begin position="126"/>
        <end position="144"/>
    </location>
</feature>
<dbReference type="KEGG" id="eao:BD94_1932"/>
<sequence length="178" mass="21042">MEEATLNSIRNRPRFKFSTKLSPVEYEQHLLEMIRANPLIHGKINREVASIWVNNNIDNYWKPYLAIRIEKSSEKEDHTEIRGIFGPSSAVWTFFMFLYFLFGIFFMVFISLYYVEIQIKTENYPWAIHASIACIVLTLLTWMASQFGQKLAKKEMEILRKFAEETSDNIEVKKEESL</sequence>
<dbReference type="eggNOG" id="ENOG502ZWR1">
    <property type="taxonomic scope" value="Bacteria"/>
</dbReference>
<reference evidence="2" key="2">
    <citation type="journal article" date="2015" name="Genome Biol. Evol.">
        <title>Complete Genome Sequence and Transcriptomic Analysis of the Novel Pathogen Elizabethkingia anophelis in Response to Oxidative Stress.</title>
        <authorList>
            <person name="Li Y."/>
            <person name="Liu Y."/>
            <person name="Chew S.C."/>
            <person name="Tay M."/>
            <person name="Salido M.M."/>
            <person name="Teo J."/>
            <person name="Lauro F.M."/>
            <person name="Givskov M."/>
            <person name="Yang L."/>
        </authorList>
    </citation>
    <scope>NUCLEOTIDE SEQUENCE</scope>
    <source>
        <strain evidence="2">NUHP1</strain>
    </source>
</reference>
<proteinExistence type="predicted"/>
<dbReference type="HOGENOM" id="CLU_130847_0_0_10"/>
<keyword evidence="1" id="KW-0472">Membrane</keyword>
<feature type="transmembrane region" description="Helical" evidence="1">
    <location>
        <begin position="91"/>
        <end position="114"/>
    </location>
</feature>
<evidence type="ECO:0000256" key="1">
    <source>
        <dbReference type="SAM" id="Phobius"/>
    </source>
</evidence>
<keyword evidence="1" id="KW-1133">Transmembrane helix</keyword>
<dbReference type="Proteomes" id="UP000028933">
    <property type="component" value="Chromosome"/>
</dbReference>
<dbReference type="RefSeq" id="WP_024564412.1">
    <property type="nucleotide sequence ID" value="NZ_CP007547.1"/>
</dbReference>
<keyword evidence="1" id="KW-0812">Transmembrane</keyword>
<name>A0A077EDW7_9FLAO</name>
<gene>
    <name evidence="2" type="ORF">BD94_1932</name>
</gene>
<protein>
    <submittedName>
        <fullName evidence="2">Uncharacterized protein</fullName>
    </submittedName>
</protein>
<dbReference type="AlphaFoldDB" id="A0A077EDW7"/>
<dbReference type="EMBL" id="CP007547">
    <property type="protein sequence ID" value="AIL45707.1"/>
    <property type="molecule type" value="Genomic_DNA"/>
</dbReference>